<comment type="caution">
    <text evidence="1">The sequence shown here is derived from an EMBL/GenBank/DDBJ whole genome shotgun (WGS) entry which is preliminary data.</text>
</comment>
<protein>
    <submittedName>
        <fullName evidence="1">Uncharacterized protein</fullName>
    </submittedName>
</protein>
<evidence type="ECO:0000313" key="2">
    <source>
        <dbReference type="Proteomes" id="UP001163603"/>
    </source>
</evidence>
<reference evidence="2" key="1">
    <citation type="journal article" date="2023" name="G3 (Bethesda)">
        <title>Genome assembly and association tests identify interacting loci associated with vigor, precocity, and sex in interspecific pistachio rootstocks.</title>
        <authorList>
            <person name="Palmer W."/>
            <person name="Jacygrad E."/>
            <person name="Sagayaradj S."/>
            <person name="Cavanaugh K."/>
            <person name="Han R."/>
            <person name="Bertier L."/>
            <person name="Beede B."/>
            <person name="Kafkas S."/>
            <person name="Golino D."/>
            <person name="Preece J."/>
            <person name="Michelmore R."/>
        </authorList>
    </citation>
    <scope>NUCLEOTIDE SEQUENCE [LARGE SCALE GENOMIC DNA]</scope>
</reference>
<proteinExistence type="predicted"/>
<evidence type="ECO:0000313" key="1">
    <source>
        <dbReference type="EMBL" id="KAJ0051575.1"/>
    </source>
</evidence>
<accession>A0ACC0ZHQ9</accession>
<dbReference type="EMBL" id="CM047736">
    <property type="protein sequence ID" value="KAJ0051575.1"/>
    <property type="molecule type" value="Genomic_DNA"/>
</dbReference>
<gene>
    <name evidence="1" type="ORF">Pint_03413</name>
</gene>
<name>A0ACC0ZHQ9_9ROSI</name>
<sequence length="213" mass="23734">MRFFRRIAGLLGLARDNGSEVKEGEDEVDDSPVNNRPNFQETGLPRKGFGVKVQVPVERPQQGPVLVPCTSGDGGVQNLGVVEGMIWAFEVKKHHAGCLAKAQAWSFMFKHALCTICIQNSLPALADIWLSIDSMGLGWYAKRLRIDEDGDVADEFLDEVSSHTSASIEEQHRPLPTFEVRYSTRPAIVKNQVLTPDGKIQQCVEYQGRLQWV</sequence>
<dbReference type="Proteomes" id="UP001163603">
    <property type="component" value="Chromosome 1"/>
</dbReference>
<keyword evidence="2" id="KW-1185">Reference proteome</keyword>
<organism evidence="1 2">
    <name type="scientific">Pistacia integerrima</name>
    <dbReference type="NCBI Taxonomy" id="434235"/>
    <lineage>
        <taxon>Eukaryota</taxon>
        <taxon>Viridiplantae</taxon>
        <taxon>Streptophyta</taxon>
        <taxon>Embryophyta</taxon>
        <taxon>Tracheophyta</taxon>
        <taxon>Spermatophyta</taxon>
        <taxon>Magnoliopsida</taxon>
        <taxon>eudicotyledons</taxon>
        <taxon>Gunneridae</taxon>
        <taxon>Pentapetalae</taxon>
        <taxon>rosids</taxon>
        <taxon>malvids</taxon>
        <taxon>Sapindales</taxon>
        <taxon>Anacardiaceae</taxon>
        <taxon>Pistacia</taxon>
    </lineage>
</organism>